<evidence type="ECO:0000313" key="2">
    <source>
        <dbReference type="Proteomes" id="UP000184432"/>
    </source>
</evidence>
<gene>
    <name evidence="1" type="ORF">SAMN04488508_10918</name>
</gene>
<dbReference type="AlphaFoldDB" id="A0A1M6JE42"/>
<keyword evidence="2" id="KW-1185">Reference proteome</keyword>
<organism evidence="1 2">
    <name type="scientific">Aquimarina spongiae</name>
    <dbReference type="NCBI Taxonomy" id="570521"/>
    <lineage>
        <taxon>Bacteria</taxon>
        <taxon>Pseudomonadati</taxon>
        <taxon>Bacteroidota</taxon>
        <taxon>Flavobacteriia</taxon>
        <taxon>Flavobacteriales</taxon>
        <taxon>Flavobacteriaceae</taxon>
        <taxon>Aquimarina</taxon>
    </lineage>
</organism>
<evidence type="ECO:0000313" key="1">
    <source>
        <dbReference type="EMBL" id="SHJ44999.1"/>
    </source>
</evidence>
<dbReference type="STRING" id="570521.SAMN04488508_10918"/>
<dbReference type="RefSeq" id="WP_073319646.1">
    <property type="nucleotide sequence ID" value="NZ_FQYP01000009.1"/>
</dbReference>
<reference evidence="2" key="1">
    <citation type="submission" date="2016-11" db="EMBL/GenBank/DDBJ databases">
        <authorList>
            <person name="Varghese N."/>
            <person name="Submissions S."/>
        </authorList>
    </citation>
    <scope>NUCLEOTIDE SEQUENCE [LARGE SCALE GENOMIC DNA]</scope>
    <source>
        <strain evidence="2">DSM 22623</strain>
    </source>
</reference>
<dbReference type="OrthoDB" id="840343at2"/>
<dbReference type="EMBL" id="FQYP01000009">
    <property type="protein sequence ID" value="SHJ44999.1"/>
    <property type="molecule type" value="Genomic_DNA"/>
</dbReference>
<dbReference type="Proteomes" id="UP000184432">
    <property type="component" value="Unassembled WGS sequence"/>
</dbReference>
<protein>
    <submittedName>
        <fullName evidence="1">Uncharacterized protein</fullName>
    </submittedName>
</protein>
<accession>A0A1M6JE42</accession>
<name>A0A1M6JE42_9FLAO</name>
<proteinExistence type="predicted"/>
<sequence>MSEYKYDKKTILEKTNNGLDVFKHIYPDCEKNGRLVPFKTHEEATPSTMIKEFKNGYMMTNFGDDGKAISCFDAVMQKEGLKYFGEACKWIASELNIPGLETTFNKGEIEFKAPLKDDKKGDCHFEYNQMISEVHLKVLGPLVTEEVCKKYHIKSCKKFIRVVEPKTPKEHKLLRVITTATDKYPIFVIDMGKWQKIYQPLNPDKQYRFSYAGNKPQDFLFGVENLIREYNSYNPDYDDDDDDDDRLPRVFIGAGDRDSLNIASLNEPVVWQNSETAILSHDDYYNKLLKYAKEVIYIGDLDDTGVKQTVKMALSHIDIKIAWLPDWIKDRTYRGKPRKDFTDWIKLVHDPQKPDKLKTSFNKILNNAEPARFWDIKRNKQGDFKGYTLSNERLYKFLTYNGYYIYKELPDQPEFDYVRIENGIVKKVFYRDLNNFPANYLKSKYKPTSLVDFIHRSAQLKESSLAKIPEKPIDFKDSDFDYQLLFFQNKIWEITKDEIKEYGYGKMDDVYVWDHKIIQHRVRINRDKAFEITPIGTREDNSTIYDIKILRKDNHFLNYLINTSRVHWRVCGDEPFKKRIKAIRETDPIKRKEKLQNILAEKEAYQTQNRFELEEEGLSPEQIQEQKDHLINKIFSFGYLLHRKKVRNKPWVVYAMDNRISDISDSNGGSGKSLMYDQAVRNVLLSNKYINGRDREAVKDKHMFSGVTKSTDYVLFDDLDSYFPFTRFFTETTGGFNVNAKYKDAYTIPFEDSPKIAMTSNFGMFKPDSSTKRRVLYNVFSDYYHYKSDLDETEHKITDDICKMLFSQFDESEWNDFYNLSAECIQFFLCTDEKIIPPLANVEKRNSLQTMGDAFKEWADSYFEHRLDQQIVKTQAQTDFEVKSKVKPWSSQKFKKSLKEWCKFYGYELNPEEVLNTNGFNKHTRQGASTEFIYIKTNEENEVEIKHEESLPDDLDPTDELEF</sequence>